<evidence type="ECO:0000259" key="6">
    <source>
        <dbReference type="Pfam" id="PF04937"/>
    </source>
</evidence>
<evidence type="ECO:0000313" key="8">
    <source>
        <dbReference type="Proteomes" id="UP000234323"/>
    </source>
</evidence>
<dbReference type="SUPFAM" id="SSF53098">
    <property type="entry name" value="Ribonuclease H-like"/>
    <property type="match status" value="1"/>
</dbReference>
<sequence length="650" mass="75308">MPPLPAILNDYIIKTKEKLNQSNLKTYCRCCIEALGEEVGRRNCFPNKTDRIVLHLKKCSYFSAKTTPEIQNEIFSLITKNNDLENLELLGKRKSIQDVPSYQSYGTASTTSSLPDSSGRKVVVRSSSYGPLDNFIVRSLSKKDKEKFYILLIRLTVACGWALQWVNKPEARELFEFLNPFLKLPDRRSLGGEILKDAVAEGDKVMEIALKEDQTGVTLTFDGWTNVRNEQLLGVVIMTSEGRPYVWKAVDISLERETHVEVMEKTEAMISDLKSKGVNVCAVVTDSASAYAAARRRLRISNRAIVFLPCFAHQINLCVAKLREQQKITYDGKIYALAAPGETRWNSYYEVCSSLLRTQQALQILAINFKPPFSQVRRQAGETPTISREMFEIIDSESFWTNIHLIVEMLYPYCKILDILQKDKARLFQVTHCFAYLFQFWNDHANIQLAARIQVRLEKRWSDWEQPLLLLSCLLHPEYRIEQFKDNVNINYTTFGKWLKYYYWAWSGKESTCILREFDDFRLGKYPFDDDTYKQFNNDIWRYWCFARVSTNELGLVACTLFGICVNAASVERLWSCMGFLQTNRRNRLKSSKVLNMSKLRADITWKHRINSDSSILTPLSIITRNEEENNNEKEVEENLVIIEEEEGEE</sequence>
<dbReference type="PANTHER" id="PTHR46481">
    <property type="entry name" value="ZINC FINGER BED DOMAIN-CONTAINING PROTEIN 4"/>
    <property type="match status" value="1"/>
</dbReference>
<dbReference type="GO" id="GO:0008270">
    <property type="term" value="F:zinc ion binding"/>
    <property type="evidence" value="ECO:0007669"/>
    <property type="project" value="UniProtKB-KW"/>
</dbReference>
<evidence type="ECO:0000256" key="3">
    <source>
        <dbReference type="ARBA" id="ARBA00022771"/>
    </source>
</evidence>
<dbReference type="VEuPathDB" id="FungiDB:FUN_005090"/>
<evidence type="ECO:0000256" key="4">
    <source>
        <dbReference type="ARBA" id="ARBA00022833"/>
    </source>
</evidence>
<dbReference type="VEuPathDB" id="FungiDB:RhiirA1_494465"/>
<evidence type="ECO:0000256" key="5">
    <source>
        <dbReference type="ARBA" id="ARBA00023242"/>
    </source>
</evidence>
<dbReference type="InterPro" id="IPR012337">
    <property type="entry name" value="RNaseH-like_sf"/>
</dbReference>
<dbReference type="Pfam" id="PF04937">
    <property type="entry name" value="DUF659"/>
    <property type="match status" value="1"/>
</dbReference>
<reference evidence="7 8" key="1">
    <citation type="submission" date="2015-10" db="EMBL/GenBank/DDBJ databases">
        <title>Genome analyses suggest a sexual origin of heterokaryosis in a supposedly ancient asexual fungus.</title>
        <authorList>
            <person name="Ropars J."/>
            <person name="Sedzielewska K."/>
            <person name="Noel J."/>
            <person name="Charron P."/>
            <person name="Farinelli L."/>
            <person name="Marton T."/>
            <person name="Kruger M."/>
            <person name="Pelin A."/>
            <person name="Brachmann A."/>
            <person name="Corradi N."/>
        </authorList>
    </citation>
    <scope>NUCLEOTIDE SEQUENCE [LARGE SCALE GENOMIC DNA]</scope>
    <source>
        <strain evidence="7 8">A4</strain>
    </source>
</reference>
<keyword evidence="5" id="KW-0539">Nucleus</keyword>
<comment type="caution">
    <text evidence="7">The sequence shown here is derived from an EMBL/GenBank/DDBJ whole genome shotgun (WGS) entry which is preliminary data.</text>
</comment>
<protein>
    <recommendedName>
        <fullName evidence="6">DUF659 domain-containing protein</fullName>
    </recommendedName>
</protein>
<evidence type="ECO:0000256" key="1">
    <source>
        <dbReference type="ARBA" id="ARBA00004123"/>
    </source>
</evidence>
<dbReference type="InterPro" id="IPR007021">
    <property type="entry name" value="DUF659"/>
</dbReference>
<organism evidence="7 8">
    <name type="scientific">Rhizophagus irregularis</name>
    <dbReference type="NCBI Taxonomy" id="588596"/>
    <lineage>
        <taxon>Eukaryota</taxon>
        <taxon>Fungi</taxon>
        <taxon>Fungi incertae sedis</taxon>
        <taxon>Mucoromycota</taxon>
        <taxon>Glomeromycotina</taxon>
        <taxon>Glomeromycetes</taxon>
        <taxon>Glomerales</taxon>
        <taxon>Glomeraceae</taxon>
        <taxon>Rhizophagus</taxon>
    </lineage>
</organism>
<comment type="subcellular location">
    <subcellularLocation>
        <location evidence="1">Nucleus</location>
    </subcellularLocation>
</comment>
<dbReference type="GO" id="GO:0005634">
    <property type="term" value="C:nucleus"/>
    <property type="evidence" value="ECO:0007669"/>
    <property type="project" value="UniProtKB-SubCell"/>
</dbReference>
<dbReference type="VEuPathDB" id="FungiDB:RhiirA1_473067"/>
<proteinExistence type="predicted"/>
<dbReference type="EMBL" id="LLXI01000071">
    <property type="protein sequence ID" value="PKY39675.1"/>
    <property type="molecule type" value="Genomic_DNA"/>
</dbReference>
<keyword evidence="8" id="KW-1185">Reference proteome</keyword>
<dbReference type="VEuPathDB" id="FungiDB:RhiirFUN_012516"/>
<dbReference type="VEuPathDB" id="FungiDB:RhiirFUN_020661"/>
<dbReference type="InterPro" id="IPR052035">
    <property type="entry name" value="ZnF_BED_domain_contain"/>
</dbReference>
<accession>A0A2I1FZ73</accession>
<dbReference type="AlphaFoldDB" id="A0A2I1FZ73"/>
<dbReference type="Proteomes" id="UP000234323">
    <property type="component" value="Unassembled WGS sequence"/>
</dbReference>
<evidence type="ECO:0000256" key="2">
    <source>
        <dbReference type="ARBA" id="ARBA00022723"/>
    </source>
</evidence>
<keyword evidence="2" id="KW-0479">Metal-binding</keyword>
<keyword evidence="4" id="KW-0862">Zinc</keyword>
<dbReference type="PANTHER" id="PTHR46481:SF10">
    <property type="entry name" value="ZINC FINGER BED DOMAIN-CONTAINING PROTEIN 39"/>
    <property type="match status" value="1"/>
</dbReference>
<evidence type="ECO:0000313" key="7">
    <source>
        <dbReference type="EMBL" id="PKY39675.1"/>
    </source>
</evidence>
<gene>
    <name evidence="7" type="ORF">RhiirA4_527015</name>
</gene>
<feature type="non-terminal residue" evidence="7">
    <location>
        <position position="650"/>
    </location>
</feature>
<name>A0A2I1FZ73_9GLOM</name>
<feature type="domain" description="DUF659" evidence="6">
    <location>
        <begin position="185"/>
        <end position="328"/>
    </location>
</feature>
<keyword evidence="3" id="KW-0863">Zinc-finger</keyword>